<dbReference type="CDD" id="cd00293">
    <property type="entry name" value="USP-like"/>
    <property type="match status" value="1"/>
</dbReference>
<keyword evidence="4" id="KW-0614">Plasmid</keyword>
<dbReference type="GO" id="GO:0005737">
    <property type="term" value="C:cytoplasm"/>
    <property type="evidence" value="ECO:0007669"/>
    <property type="project" value="UniProtKB-SubCell"/>
</dbReference>
<evidence type="ECO:0000256" key="2">
    <source>
        <dbReference type="PIRNR" id="PIRNR006276"/>
    </source>
</evidence>
<keyword evidence="5" id="KW-1185">Reference proteome</keyword>
<geneLocation type="plasmid" evidence="5">
    <name>polga1</name>
</geneLocation>
<organism evidence="4 5">
    <name type="scientific">Paraburkholderia phytofirmans OLGA172</name>
    <dbReference type="NCBI Taxonomy" id="1417228"/>
    <lineage>
        <taxon>Bacteria</taxon>
        <taxon>Pseudomonadati</taxon>
        <taxon>Pseudomonadota</taxon>
        <taxon>Betaproteobacteria</taxon>
        <taxon>Burkholderiales</taxon>
        <taxon>Burkholderiaceae</taxon>
        <taxon>Paraburkholderia</taxon>
    </lineage>
</organism>
<dbReference type="Pfam" id="PF00582">
    <property type="entry name" value="Usp"/>
    <property type="match status" value="1"/>
</dbReference>
<dbReference type="PRINTS" id="PR01438">
    <property type="entry name" value="UNVRSLSTRESS"/>
</dbReference>
<dbReference type="InterPro" id="IPR006015">
    <property type="entry name" value="Universal_stress_UspA"/>
</dbReference>
<dbReference type="SUPFAM" id="SSF52402">
    <property type="entry name" value="Adenine nucleotide alpha hydrolases-like"/>
    <property type="match status" value="1"/>
</dbReference>
<evidence type="ECO:0000256" key="1">
    <source>
        <dbReference type="ARBA" id="ARBA00008791"/>
    </source>
</evidence>
<evidence type="ECO:0000259" key="3">
    <source>
        <dbReference type="Pfam" id="PF00582"/>
    </source>
</evidence>
<dbReference type="KEGG" id="buz:AYM40_36535"/>
<dbReference type="PANTHER" id="PTHR46268">
    <property type="entry name" value="STRESS RESPONSE PROTEIN NHAX"/>
    <property type="match status" value="1"/>
</dbReference>
<evidence type="ECO:0000313" key="5">
    <source>
        <dbReference type="Proteomes" id="UP000076852"/>
    </source>
</evidence>
<comment type="similarity">
    <text evidence="1 2">Belongs to the universal stress protein A family.</text>
</comment>
<sequence>MYANILVAVDGSEASKYAVNEAIRIAKLSGGKLTAVHVLDQSAAFTYAGACDPHLLTDTARQVGRRFLDEACAKMQALDVVGDSEIIETQGIGEDVASCLARCASRLRAELVVMGTHGRRGMRRMVIGSVAERFLRQSTCPVLLIRETWTGA</sequence>
<dbReference type="InterPro" id="IPR014729">
    <property type="entry name" value="Rossmann-like_a/b/a_fold"/>
</dbReference>
<proteinExistence type="inferred from homology"/>
<dbReference type="OrthoDB" id="8547832at2"/>
<dbReference type="Proteomes" id="UP000076852">
    <property type="component" value="Plasmid pOLGA1"/>
</dbReference>
<evidence type="ECO:0000313" key="4">
    <source>
        <dbReference type="EMBL" id="ANB77861.1"/>
    </source>
</evidence>
<dbReference type="Gene3D" id="3.40.50.620">
    <property type="entry name" value="HUPs"/>
    <property type="match status" value="1"/>
</dbReference>
<comment type="subcellular location">
    <subcellularLocation>
        <location evidence="2">Cytoplasm</location>
    </subcellularLocation>
</comment>
<dbReference type="AlphaFoldDB" id="A0A160FX25"/>
<protein>
    <recommendedName>
        <fullName evidence="2">Universal stress protein</fullName>
    </recommendedName>
</protein>
<dbReference type="PANTHER" id="PTHR46268:SF15">
    <property type="entry name" value="UNIVERSAL STRESS PROTEIN HP_0031"/>
    <property type="match status" value="1"/>
</dbReference>
<dbReference type="RefSeq" id="WP_063501039.1">
    <property type="nucleotide sequence ID" value="NZ_CP014580.1"/>
</dbReference>
<dbReference type="InterPro" id="IPR006016">
    <property type="entry name" value="UspA"/>
</dbReference>
<name>A0A160FX25_9BURK</name>
<feature type="domain" description="UspA" evidence="3">
    <location>
        <begin position="1"/>
        <end position="146"/>
    </location>
</feature>
<accession>A0A160FX25</accession>
<reference evidence="4 5" key="1">
    <citation type="journal article" date="2016" name="Gene">
        <title>PacBio SMRT assembly of a complex multi-replicon genome reveals chlorocatechol degradative operon in a region of genome plasticity.</title>
        <authorList>
            <person name="Ricker N."/>
            <person name="Shen S.Y."/>
            <person name="Goordial J."/>
            <person name="Jin S."/>
            <person name="Fulthorpe R.R."/>
        </authorList>
    </citation>
    <scope>NUCLEOTIDE SEQUENCE [LARGE SCALE GENOMIC DNA]</scope>
    <source>
        <strain evidence="4 5">OLGA172</strain>
        <plasmid evidence="5">polga1</plasmid>
    </source>
</reference>
<dbReference type="PIRSF" id="PIRSF006276">
    <property type="entry name" value="UspA"/>
    <property type="match status" value="1"/>
</dbReference>
<dbReference type="EMBL" id="CP014580">
    <property type="protein sequence ID" value="ANB77861.1"/>
    <property type="molecule type" value="Genomic_DNA"/>
</dbReference>
<keyword evidence="2" id="KW-0963">Cytoplasm</keyword>
<gene>
    <name evidence="4" type="ORF">AYM40_36535</name>
</gene>